<proteinExistence type="predicted"/>
<feature type="signal peptide" evidence="2">
    <location>
        <begin position="1"/>
        <end position="23"/>
    </location>
</feature>
<dbReference type="eggNOG" id="COG3637">
    <property type="taxonomic scope" value="Bacteria"/>
</dbReference>
<evidence type="ECO:0000256" key="2">
    <source>
        <dbReference type="SAM" id="SignalP"/>
    </source>
</evidence>
<accession>G9EU59</accession>
<dbReference type="RefSeq" id="WP_006872713.1">
    <property type="nucleotide sequence ID" value="NZ_JH413849.1"/>
</dbReference>
<evidence type="ECO:0000313" key="4">
    <source>
        <dbReference type="EMBL" id="EHL29133.1"/>
    </source>
</evidence>
<protein>
    <recommendedName>
        <fullName evidence="3">Outer membrane protein beta-barrel domain-containing protein</fullName>
    </recommendedName>
</protein>
<dbReference type="InterPro" id="IPR011250">
    <property type="entry name" value="OMP/PagP_B-barrel"/>
</dbReference>
<name>G9EU59_9GAMM</name>
<evidence type="ECO:0000256" key="1">
    <source>
        <dbReference type="ARBA" id="ARBA00022729"/>
    </source>
</evidence>
<dbReference type="STRING" id="658187.LDG_8850"/>
<dbReference type="InterPro" id="IPR027385">
    <property type="entry name" value="Beta-barrel_OMP"/>
</dbReference>
<organism evidence="4 5">
    <name type="scientific">Legionella drancourtii LLAP12</name>
    <dbReference type="NCBI Taxonomy" id="658187"/>
    <lineage>
        <taxon>Bacteria</taxon>
        <taxon>Pseudomonadati</taxon>
        <taxon>Pseudomonadota</taxon>
        <taxon>Gammaproteobacteria</taxon>
        <taxon>Legionellales</taxon>
        <taxon>Legionellaceae</taxon>
        <taxon>Legionella</taxon>
    </lineage>
</organism>
<dbReference type="SUPFAM" id="SSF56925">
    <property type="entry name" value="OMPA-like"/>
    <property type="match status" value="1"/>
</dbReference>
<feature type="domain" description="Outer membrane protein beta-barrel" evidence="3">
    <location>
        <begin position="10"/>
        <end position="261"/>
    </location>
</feature>
<keyword evidence="5" id="KW-1185">Reference proteome</keyword>
<gene>
    <name evidence="4" type="ORF">LDG_8850</name>
</gene>
<dbReference type="HOGENOM" id="CLU_1056879_0_0_6"/>
<feature type="chain" id="PRO_5003520793" description="Outer membrane protein beta-barrel domain-containing protein" evidence="2">
    <location>
        <begin position="24"/>
        <end position="263"/>
    </location>
</feature>
<dbReference type="AlphaFoldDB" id="G9EU59"/>
<dbReference type="PROSITE" id="PS51257">
    <property type="entry name" value="PROKAR_LIPOPROTEIN"/>
    <property type="match status" value="1"/>
</dbReference>
<dbReference type="InParanoid" id="G9EU59"/>
<reference evidence="4 5" key="1">
    <citation type="journal article" date="2011" name="BMC Genomics">
        <title>Insight into cross-talk between intra-amoebal pathogens.</title>
        <authorList>
            <person name="Gimenez G."/>
            <person name="Bertelli C."/>
            <person name="Moliner C."/>
            <person name="Robert C."/>
            <person name="Raoult D."/>
            <person name="Fournier P.E."/>
            <person name="Greub G."/>
        </authorList>
    </citation>
    <scope>NUCLEOTIDE SEQUENCE [LARGE SCALE GENOMIC DNA]</scope>
    <source>
        <strain evidence="4 5">LLAP12</strain>
    </source>
</reference>
<evidence type="ECO:0000259" key="3">
    <source>
        <dbReference type="Pfam" id="PF13505"/>
    </source>
</evidence>
<dbReference type="EMBL" id="JH413849">
    <property type="protein sequence ID" value="EHL29133.1"/>
    <property type="molecule type" value="Genomic_DNA"/>
</dbReference>
<dbReference type="Gene3D" id="2.40.160.20">
    <property type="match status" value="1"/>
</dbReference>
<dbReference type="OrthoDB" id="5652104at2"/>
<dbReference type="Pfam" id="PF13505">
    <property type="entry name" value="OMP_b-brl"/>
    <property type="match status" value="1"/>
</dbReference>
<dbReference type="Proteomes" id="UP000002770">
    <property type="component" value="Unassembled WGS sequence"/>
</dbReference>
<sequence>MKRKFFYPSIAALLLACNAPAFAKNTKNNLLAPLLNSPGNWFVSLGAGTQYPQWHSIMRVNNGSDFPAPYNIDLYSTKNQSEAVIALSVGRRWHHNSFWLPSYSLGVFWQYFFRTHLGKNITQYSDPEFTNYKYNWDLTANLLLASAKVNLFQYGMLAPFVNGGIGSSFNRTSDYKEKALAGVTPRVSPQFSKFSTSEFAYQVGVGIDLQLTSQVLVSVGYNYQDLGQISSGPGKDTWSNQSLNPGSYHSNEILVSISYLFAK</sequence>
<evidence type="ECO:0000313" key="5">
    <source>
        <dbReference type="Proteomes" id="UP000002770"/>
    </source>
</evidence>
<keyword evidence="1 2" id="KW-0732">Signal</keyword>